<accession>A0AAN8UZ98</accession>
<dbReference type="InterPro" id="IPR011990">
    <property type="entry name" value="TPR-like_helical_dom_sf"/>
</dbReference>
<keyword evidence="3" id="KW-1185">Reference proteome</keyword>
<dbReference type="InterPro" id="IPR043376">
    <property type="entry name" value="NPG1-like"/>
</dbReference>
<evidence type="ECO:0000313" key="2">
    <source>
        <dbReference type="EMBL" id="KAK6918493.1"/>
    </source>
</evidence>
<keyword evidence="1" id="KW-0802">TPR repeat</keyword>
<name>A0AAN8UZ98_9MAGN</name>
<sequence length="205" mass="23385">MHEGLGNFQEALAAYIDSLLLEPGYVQSKILISSMLSKMGSKALPVARTILTDALRVEPTNRMAWYYLGMIHKDDGRISDAADCFQAATMLEEYDPVESFSSIRMCFRQLFHKDIEKRNISSSWVFGENTNTKDVRQDEDNRSSCQSSNYIKGYEDRCLPKSEKLTRLMRFFASAETRGEEGKLKSTFMILHTSKNKLNNYSVSS</sequence>
<dbReference type="SUPFAM" id="SSF48452">
    <property type="entry name" value="TPR-like"/>
    <property type="match status" value="1"/>
</dbReference>
<protein>
    <submittedName>
        <fullName evidence="2">Uncharacterized protein</fullName>
    </submittedName>
</protein>
<gene>
    <name evidence="2" type="ORF">RJ641_016915</name>
</gene>
<evidence type="ECO:0000256" key="1">
    <source>
        <dbReference type="PROSITE-ProRule" id="PRU00339"/>
    </source>
</evidence>
<evidence type="ECO:0000313" key="3">
    <source>
        <dbReference type="Proteomes" id="UP001370490"/>
    </source>
</evidence>
<dbReference type="InterPro" id="IPR019734">
    <property type="entry name" value="TPR_rpt"/>
</dbReference>
<dbReference type="PROSITE" id="PS50005">
    <property type="entry name" value="TPR"/>
    <property type="match status" value="1"/>
</dbReference>
<dbReference type="Gene3D" id="1.25.40.10">
    <property type="entry name" value="Tetratricopeptide repeat domain"/>
    <property type="match status" value="1"/>
</dbReference>
<dbReference type="PANTHER" id="PTHR44102:SF5">
    <property type="entry name" value="PROTEIN NPG1"/>
    <property type="match status" value="1"/>
</dbReference>
<proteinExistence type="predicted"/>
<dbReference type="EMBL" id="JBAMMX010000022">
    <property type="protein sequence ID" value="KAK6918493.1"/>
    <property type="molecule type" value="Genomic_DNA"/>
</dbReference>
<organism evidence="2 3">
    <name type="scientific">Dillenia turbinata</name>
    <dbReference type="NCBI Taxonomy" id="194707"/>
    <lineage>
        <taxon>Eukaryota</taxon>
        <taxon>Viridiplantae</taxon>
        <taxon>Streptophyta</taxon>
        <taxon>Embryophyta</taxon>
        <taxon>Tracheophyta</taxon>
        <taxon>Spermatophyta</taxon>
        <taxon>Magnoliopsida</taxon>
        <taxon>eudicotyledons</taxon>
        <taxon>Gunneridae</taxon>
        <taxon>Pentapetalae</taxon>
        <taxon>Dilleniales</taxon>
        <taxon>Dilleniaceae</taxon>
        <taxon>Dillenia</taxon>
    </lineage>
</organism>
<feature type="repeat" description="TPR" evidence="1">
    <location>
        <begin position="62"/>
        <end position="95"/>
    </location>
</feature>
<comment type="caution">
    <text evidence="2">The sequence shown here is derived from an EMBL/GenBank/DDBJ whole genome shotgun (WGS) entry which is preliminary data.</text>
</comment>
<dbReference type="PANTHER" id="PTHR44102">
    <property type="entry name" value="PROTEIN NPG1"/>
    <property type="match status" value="1"/>
</dbReference>
<reference evidence="2 3" key="1">
    <citation type="submission" date="2023-12" db="EMBL/GenBank/DDBJ databases">
        <title>A high-quality genome assembly for Dillenia turbinata (Dilleniales).</title>
        <authorList>
            <person name="Chanderbali A."/>
        </authorList>
    </citation>
    <scope>NUCLEOTIDE SEQUENCE [LARGE SCALE GENOMIC DNA]</scope>
    <source>
        <strain evidence="2">LSX21</strain>
        <tissue evidence="2">Leaf</tissue>
    </source>
</reference>
<dbReference type="AlphaFoldDB" id="A0AAN8UZ98"/>
<dbReference type="Proteomes" id="UP001370490">
    <property type="component" value="Unassembled WGS sequence"/>
</dbReference>